<feature type="domain" description="Polysaccharide pyruvyl transferase" evidence="1">
    <location>
        <begin position="42"/>
        <end position="247"/>
    </location>
</feature>
<keyword evidence="3" id="KW-1185">Reference proteome</keyword>
<dbReference type="STRING" id="525640.SAMN04487971_10690"/>
<accession>A0A1G9H9X9</accession>
<dbReference type="AlphaFoldDB" id="A0A1G9H9X9"/>
<reference evidence="3" key="1">
    <citation type="submission" date="2016-10" db="EMBL/GenBank/DDBJ databases">
        <authorList>
            <person name="Varghese N."/>
            <person name="Submissions S."/>
        </authorList>
    </citation>
    <scope>NUCLEOTIDE SEQUENCE [LARGE SCALE GENOMIC DNA]</scope>
    <source>
        <strain evidence="3">CGMCC 1.7655</strain>
    </source>
</reference>
<name>A0A1G9H9X9_9RHOB</name>
<protein>
    <submittedName>
        <fullName evidence="2">Exopolysaccharide biosynthesis protein EpsI, predicted pyruvyl transferase</fullName>
    </submittedName>
</protein>
<organism evidence="2 3">
    <name type="scientific">Paracoccus chinensis</name>
    <dbReference type="NCBI Taxonomy" id="525640"/>
    <lineage>
        <taxon>Bacteria</taxon>
        <taxon>Pseudomonadati</taxon>
        <taxon>Pseudomonadota</taxon>
        <taxon>Alphaproteobacteria</taxon>
        <taxon>Rhodobacterales</taxon>
        <taxon>Paracoccaceae</taxon>
        <taxon>Paracoccus</taxon>
    </lineage>
</organism>
<dbReference type="InterPro" id="IPR007345">
    <property type="entry name" value="Polysacch_pyruvyl_Trfase"/>
</dbReference>
<dbReference type="Pfam" id="PF04230">
    <property type="entry name" value="PS_pyruv_trans"/>
    <property type="match status" value="1"/>
</dbReference>
<evidence type="ECO:0000259" key="1">
    <source>
        <dbReference type="Pfam" id="PF04230"/>
    </source>
</evidence>
<dbReference type="GO" id="GO:0016740">
    <property type="term" value="F:transferase activity"/>
    <property type="evidence" value="ECO:0007669"/>
    <property type="project" value="UniProtKB-KW"/>
</dbReference>
<dbReference type="EMBL" id="FNGE01000006">
    <property type="protein sequence ID" value="SDL09766.1"/>
    <property type="molecule type" value="Genomic_DNA"/>
</dbReference>
<dbReference type="RefSeq" id="WP_175558793.1">
    <property type="nucleotide sequence ID" value="NZ_FNGE01000006.1"/>
</dbReference>
<dbReference type="Proteomes" id="UP000199555">
    <property type="component" value="Unassembled WGS sequence"/>
</dbReference>
<proteinExistence type="predicted"/>
<keyword evidence="2" id="KW-0808">Transferase</keyword>
<sequence length="285" mass="31960">MTDAERFQPSGLAGAIEFIRLEETLRNFAEDETFVFVVNRGNWGDGLIRYATERFFRQNGFRHVSIPVASAVSLSVEELRQACSGAKVRMVYSGGGAFLNKYHMHRRIPALVERSERILVLPHTFAVPRRKLGFRKSDILFRRDESGSIEFAPRSVFCHDMALSLGRIACQGEGSGTGFFFRRDVEKVEGMALPPDNRDISAEGTESTPMAAFLEAIARFETIHTNRLHVSIAAAMMGRRVHLYANSYFKNRSIYEASLKQAFPNVTFSQDYSPFAAELPTASAS</sequence>
<gene>
    <name evidence="2" type="ORF">SAMN04487971_10690</name>
</gene>
<evidence type="ECO:0000313" key="2">
    <source>
        <dbReference type="EMBL" id="SDL09766.1"/>
    </source>
</evidence>
<evidence type="ECO:0000313" key="3">
    <source>
        <dbReference type="Proteomes" id="UP000199555"/>
    </source>
</evidence>